<dbReference type="Proteomes" id="UP000007648">
    <property type="component" value="Unassembled WGS sequence"/>
</dbReference>
<dbReference type="Ensembl" id="ENSSHAT00000049893.1">
    <property type="protein sequence ID" value="ENSSHAP00000025199.1"/>
    <property type="gene ID" value="ENSSHAG00000022138.1"/>
</dbReference>
<protein>
    <submittedName>
        <fullName evidence="1">Uncharacterized protein</fullName>
    </submittedName>
</protein>
<organism evidence="1 2">
    <name type="scientific">Sarcophilus harrisii</name>
    <name type="common">Tasmanian devil</name>
    <name type="synonym">Sarcophilus laniarius</name>
    <dbReference type="NCBI Taxonomy" id="9305"/>
    <lineage>
        <taxon>Eukaryota</taxon>
        <taxon>Metazoa</taxon>
        <taxon>Chordata</taxon>
        <taxon>Craniata</taxon>
        <taxon>Vertebrata</taxon>
        <taxon>Euteleostomi</taxon>
        <taxon>Mammalia</taxon>
        <taxon>Metatheria</taxon>
        <taxon>Dasyuromorphia</taxon>
        <taxon>Dasyuridae</taxon>
        <taxon>Sarcophilus</taxon>
    </lineage>
</organism>
<dbReference type="InParanoid" id="A0A7N4NLJ0"/>
<reference evidence="1" key="2">
    <citation type="submission" date="2025-08" db="UniProtKB">
        <authorList>
            <consortium name="Ensembl"/>
        </authorList>
    </citation>
    <scope>IDENTIFICATION</scope>
</reference>
<sequence>KAYFKHWNQGTMVTTSS</sequence>
<dbReference type="AlphaFoldDB" id="A0A7N4NLJ0"/>
<accession>A0A7N4NLJ0</accession>
<reference evidence="1" key="3">
    <citation type="submission" date="2025-09" db="UniProtKB">
        <authorList>
            <consortium name="Ensembl"/>
        </authorList>
    </citation>
    <scope>IDENTIFICATION</scope>
</reference>
<keyword evidence="2" id="KW-1185">Reference proteome</keyword>
<evidence type="ECO:0000313" key="2">
    <source>
        <dbReference type="Proteomes" id="UP000007648"/>
    </source>
</evidence>
<reference evidence="1 2" key="1">
    <citation type="journal article" date="2011" name="Proc. Natl. Acad. Sci. U.S.A.">
        <title>Genetic diversity and population structure of the endangered marsupial Sarcophilus harrisii (Tasmanian devil).</title>
        <authorList>
            <person name="Miller W."/>
            <person name="Hayes V.M."/>
            <person name="Ratan A."/>
            <person name="Petersen D.C."/>
            <person name="Wittekindt N.E."/>
            <person name="Miller J."/>
            <person name="Walenz B."/>
            <person name="Knight J."/>
            <person name="Qi J."/>
            <person name="Zhao F."/>
            <person name="Wang Q."/>
            <person name="Bedoya-Reina O.C."/>
            <person name="Katiyar N."/>
            <person name="Tomsho L.P."/>
            <person name="Kasson L.M."/>
            <person name="Hardie R.A."/>
            <person name="Woodbridge P."/>
            <person name="Tindall E.A."/>
            <person name="Bertelsen M.F."/>
            <person name="Dixon D."/>
            <person name="Pyecroft S."/>
            <person name="Helgen K.M."/>
            <person name="Lesk A.M."/>
            <person name="Pringle T.H."/>
            <person name="Patterson N."/>
            <person name="Zhang Y."/>
            <person name="Kreiss A."/>
            <person name="Woods G.M."/>
            <person name="Jones M.E."/>
            <person name="Schuster S.C."/>
        </authorList>
    </citation>
    <scope>NUCLEOTIDE SEQUENCE [LARGE SCALE GENOMIC DNA]</scope>
</reference>
<proteinExistence type="predicted"/>
<evidence type="ECO:0000313" key="1">
    <source>
        <dbReference type="Ensembl" id="ENSSHAP00000025199.1"/>
    </source>
</evidence>
<name>A0A7N4NLJ0_SARHA</name>